<accession>W4VMQ0</accession>
<dbReference type="Proteomes" id="UP000019102">
    <property type="component" value="Unassembled WGS sequence"/>
</dbReference>
<dbReference type="AlphaFoldDB" id="W4VMQ0"/>
<organism evidence="1 2">
    <name type="scientific">Gracilibacillus boraciitolerans JCM 21714</name>
    <dbReference type="NCBI Taxonomy" id="1298598"/>
    <lineage>
        <taxon>Bacteria</taxon>
        <taxon>Bacillati</taxon>
        <taxon>Bacillota</taxon>
        <taxon>Bacilli</taxon>
        <taxon>Bacillales</taxon>
        <taxon>Bacillaceae</taxon>
        <taxon>Gracilibacillus</taxon>
    </lineage>
</organism>
<keyword evidence="2" id="KW-1185">Reference proteome</keyword>
<dbReference type="RefSeq" id="WP_052000753.1">
    <property type="nucleotide sequence ID" value="NZ_BAVS01000029.1"/>
</dbReference>
<sequence length="67" mass="7736">MKKKILYQYPYYIGQIEWEIGQLQLQQSSLDIASTIAHQADRLWSQGGEEAAEAYGSKLNELKGWLF</sequence>
<gene>
    <name evidence="1" type="ORF">JCM21714_3887</name>
</gene>
<dbReference type="EMBL" id="BAVS01000029">
    <property type="protein sequence ID" value="GAE94705.1"/>
    <property type="molecule type" value="Genomic_DNA"/>
</dbReference>
<evidence type="ECO:0000313" key="1">
    <source>
        <dbReference type="EMBL" id="GAE94705.1"/>
    </source>
</evidence>
<proteinExistence type="predicted"/>
<reference evidence="1 2" key="1">
    <citation type="journal article" date="2014" name="Genome Announc.">
        <title>Draft Genome Sequence of the Boron-Tolerant and Moderately Halotolerant Bacterium Gracilibacillus boraciitolerans JCM 21714T.</title>
        <authorList>
            <person name="Ahmed I."/>
            <person name="Oshima K."/>
            <person name="Suda W."/>
            <person name="Kitamura K."/>
            <person name="Iida T."/>
            <person name="Ohmori Y."/>
            <person name="Fujiwara T."/>
            <person name="Hattori M."/>
            <person name="Ohkuma M."/>
        </authorList>
    </citation>
    <scope>NUCLEOTIDE SEQUENCE [LARGE SCALE GENOMIC DNA]</scope>
    <source>
        <strain evidence="1 2">JCM 21714</strain>
    </source>
</reference>
<evidence type="ECO:0000313" key="2">
    <source>
        <dbReference type="Proteomes" id="UP000019102"/>
    </source>
</evidence>
<protein>
    <submittedName>
        <fullName evidence="1">Uncharacterized protein</fullName>
    </submittedName>
</protein>
<name>W4VMQ0_9BACI</name>
<dbReference type="STRING" id="1298598.JCM21714_3887"/>
<comment type="caution">
    <text evidence="1">The sequence shown here is derived from an EMBL/GenBank/DDBJ whole genome shotgun (WGS) entry which is preliminary data.</text>
</comment>